<evidence type="ECO:0000256" key="3">
    <source>
        <dbReference type="ARBA" id="ARBA00022695"/>
    </source>
</evidence>
<dbReference type="InterPro" id="IPR004805">
    <property type="entry name" value="DnaE2/DnaE/PolC"/>
</dbReference>
<feature type="domain" description="DNA polymerase helix-hairpin-helix motif" evidence="9">
    <location>
        <begin position="728"/>
        <end position="811"/>
    </location>
</feature>
<feature type="domain" description="PHP" evidence="7">
    <location>
        <begin position="5"/>
        <end position="95"/>
    </location>
</feature>
<dbReference type="Gene3D" id="3.20.20.140">
    <property type="entry name" value="Metal-dependent hydrolases"/>
    <property type="match status" value="1"/>
</dbReference>
<accession>A0ABS7G777</accession>
<dbReference type="Proteomes" id="UP000812961">
    <property type="component" value="Unassembled WGS sequence"/>
</dbReference>
<dbReference type="InterPro" id="IPR029460">
    <property type="entry name" value="DNAPol_HHH"/>
</dbReference>
<dbReference type="PANTHER" id="PTHR32294">
    <property type="entry name" value="DNA POLYMERASE III SUBUNIT ALPHA"/>
    <property type="match status" value="1"/>
</dbReference>
<dbReference type="Pfam" id="PF17657">
    <property type="entry name" value="DNA_pol3_finger"/>
    <property type="match status" value="1"/>
</dbReference>
<dbReference type="NCBIfam" id="TIGR00594">
    <property type="entry name" value="polc"/>
    <property type="match status" value="1"/>
</dbReference>
<comment type="caution">
    <text evidence="11">The sequence shown here is derived from an EMBL/GenBank/DDBJ whole genome shotgun (WGS) entry which is preliminary data.</text>
</comment>
<evidence type="ECO:0000259" key="8">
    <source>
        <dbReference type="Pfam" id="PF07733"/>
    </source>
</evidence>
<dbReference type="InterPro" id="IPR004013">
    <property type="entry name" value="PHP_dom"/>
</dbReference>
<keyword evidence="3 11" id="KW-0548">Nucleotidyltransferase</keyword>
<protein>
    <recommendedName>
        <fullName evidence="1">DNA-directed DNA polymerase</fullName>
        <ecNumber evidence="1">2.7.7.7</ecNumber>
    </recommendedName>
</protein>
<evidence type="ECO:0000256" key="2">
    <source>
        <dbReference type="ARBA" id="ARBA00022679"/>
    </source>
</evidence>
<keyword evidence="12" id="KW-1185">Reference proteome</keyword>
<dbReference type="RefSeq" id="WP_220248704.1">
    <property type="nucleotide sequence ID" value="NZ_JAICCF010000001.1"/>
</dbReference>
<dbReference type="InterPro" id="IPR011708">
    <property type="entry name" value="DNA_pol3_alpha_NTPase_dom"/>
</dbReference>
<dbReference type="InterPro" id="IPR040982">
    <property type="entry name" value="DNA_pol3_finger"/>
</dbReference>
<gene>
    <name evidence="11" type="primary">dnaE</name>
    <name evidence="11" type="ORF">K1Y79_03980</name>
</gene>
<sequence length="983" mass="112593">MLINVHSAFSLQYGTIPVEHLINTLIQNGHDTAVLTDINNSTGVLEFIREAKAKKFNGLGGVEFRNGNELKFIGIAKNTKGFQELNEFLTLHSEQNRPFQSVAPEWNHVFVIYPFSKDIPVTLRDFEYIGIKASQLTQLYGKDRSFLERLVMWHPVTIASRNDYEFHQQLRAICFNTLLSHLEPNQIAAPDETPLPPEVLISQFRHHSRIITNTTQLLEKCSFDFDFDSCKNKKTYTGSVYEDRLLLEKLAHEGCRQRYGNNPEALRRVKHELEIIDRLGFSAYFLITWDTIVYATWRGMYHVGRGSGANSIVAYCLRITNVCPMQLDLYFERFLNPKRKAPPDFDIDFSWKDRDEVTNYLFGKWRKEHTAMIGTTITFQHKSIVRELGKVYGLPEQEIKMISHYPDRIPKDNRIAQKILAARNRYKEFPNSRSIHAGGILISEEPITAYCALDMPPKGLRTTQFDMYTAENIGFEKLDILSQRGIGHINEAVQIIQSNHGVTLDVHDIESLKRDPKVNAQLKTADTIGCFYIESPAMRGVLSKLECDNYLTLVAASSIIRPGVGSSGMMDEYIKRHRTPDSTQYLHPVMKDHLSETYGVMIYQEDVLKIGHHYGGLDLAEADVLRRLMSGKNRGAHHLPEIKGKFFDYARQKWGDMHVTQEIWRQIESFAGYSFSKAHSAAFAVESYQSLVLKTYYPREFMVAVINNKGGFYSTWVYITEAQKTGACVHLPCVNNGRYETSIRDNDIYLGLDLIDSLKEETVEVILRSRHHQGAFTGLEDFLNRTQISIEQATLLVRAGALRFTNLDKKALLWHLNILLAGKRTGKKKPSDNQPLFRAAVEQSITLPNFEIMPEEHFYDEKEIFGFSFSVSPFDMLVAKTRCPIVAKTLSQYIGQTIRIMGKLVTTKGSETVREELMAFGTFYDMNEDFFDTVHFPQAFRQNPFRGEGVYLILGKVTLSFGFPSIIVDRMELLPIRPDPRFS</sequence>
<reference evidence="11 12" key="1">
    <citation type="submission" date="2021-08" db="EMBL/GenBank/DDBJ databases">
        <title>The genome sequence of Chitinophaga sp. B61.</title>
        <authorList>
            <person name="Zhang X."/>
        </authorList>
    </citation>
    <scope>NUCLEOTIDE SEQUENCE [LARGE SCALE GENOMIC DNA]</scope>
    <source>
        <strain evidence="11 12">B61</strain>
    </source>
</reference>
<evidence type="ECO:0000259" key="7">
    <source>
        <dbReference type="Pfam" id="PF02811"/>
    </source>
</evidence>
<feature type="domain" description="DNA polymerase III alpha subunit finger" evidence="10">
    <location>
        <begin position="489"/>
        <end position="651"/>
    </location>
</feature>
<evidence type="ECO:0000256" key="1">
    <source>
        <dbReference type="ARBA" id="ARBA00012417"/>
    </source>
</evidence>
<evidence type="ECO:0000259" key="10">
    <source>
        <dbReference type="Pfam" id="PF17657"/>
    </source>
</evidence>
<evidence type="ECO:0000256" key="4">
    <source>
        <dbReference type="ARBA" id="ARBA00022705"/>
    </source>
</evidence>
<evidence type="ECO:0000259" key="9">
    <source>
        <dbReference type="Pfam" id="PF14579"/>
    </source>
</evidence>
<organism evidence="11 12">
    <name type="scientific">Chitinophaga rhizophila</name>
    <dbReference type="NCBI Taxonomy" id="2866212"/>
    <lineage>
        <taxon>Bacteria</taxon>
        <taxon>Pseudomonadati</taxon>
        <taxon>Bacteroidota</taxon>
        <taxon>Chitinophagia</taxon>
        <taxon>Chitinophagales</taxon>
        <taxon>Chitinophagaceae</taxon>
        <taxon>Chitinophaga</taxon>
    </lineage>
</organism>
<dbReference type="Gene3D" id="1.10.150.870">
    <property type="match status" value="1"/>
</dbReference>
<keyword evidence="4" id="KW-0235">DNA replication</keyword>
<dbReference type="Pfam" id="PF14579">
    <property type="entry name" value="HHH_6"/>
    <property type="match status" value="1"/>
</dbReference>
<proteinExistence type="predicted"/>
<name>A0ABS7G777_9BACT</name>
<evidence type="ECO:0000313" key="11">
    <source>
        <dbReference type="EMBL" id="MBW8683484.1"/>
    </source>
</evidence>
<dbReference type="SUPFAM" id="SSF89550">
    <property type="entry name" value="PHP domain-like"/>
    <property type="match status" value="1"/>
</dbReference>
<keyword evidence="2 11" id="KW-0808">Transferase</keyword>
<evidence type="ECO:0000256" key="6">
    <source>
        <dbReference type="ARBA" id="ARBA00049244"/>
    </source>
</evidence>
<dbReference type="Pfam" id="PF02811">
    <property type="entry name" value="PHP"/>
    <property type="match status" value="1"/>
</dbReference>
<dbReference type="EMBL" id="JAICCF010000001">
    <property type="protein sequence ID" value="MBW8683484.1"/>
    <property type="molecule type" value="Genomic_DNA"/>
</dbReference>
<dbReference type="InterPro" id="IPR016195">
    <property type="entry name" value="Pol/histidinol_Pase-like"/>
</dbReference>
<feature type="domain" description="Bacterial DNA polymerase III alpha subunit NTPase" evidence="8">
    <location>
        <begin position="247"/>
        <end position="481"/>
    </location>
</feature>
<dbReference type="GO" id="GO:0003887">
    <property type="term" value="F:DNA-directed DNA polymerase activity"/>
    <property type="evidence" value="ECO:0007669"/>
    <property type="project" value="UniProtKB-EC"/>
</dbReference>
<dbReference type="EC" id="2.7.7.7" evidence="1"/>
<dbReference type="Pfam" id="PF07733">
    <property type="entry name" value="DNA_pol3_alpha"/>
    <property type="match status" value="1"/>
</dbReference>
<keyword evidence="5" id="KW-0239">DNA-directed DNA polymerase</keyword>
<evidence type="ECO:0000313" key="12">
    <source>
        <dbReference type="Proteomes" id="UP000812961"/>
    </source>
</evidence>
<comment type="catalytic activity">
    <reaction evidence="6">
        <text>DNA(n) + a 2'-deoxyribonucleoside 5'-triphosphate = DNA(n+1) + diphosphate</text>
        <dbReference type="Rhea" id="RHEA:22508"/>
        <dbReference type="Rhea" id="RHEA-COMP:17339"/>
        <dbReference type="Rhea" id="RHEA-COMP:17340"/>
        <dbReference type="ChEBI" id="CHEBI:33019"/>
        <dbReference type="ChEBI" id="CHEBI:61560"/>
        <dbReference type="ChEBI" id="CHEBI:173112"/>
        <dbReference type="EC" id="2.7.7.7"/>
    </reaction>
</comment>
<evidence type="ECO:0000256" key="5">
    <source>
        <dbReference type="ARBA" id="ARBA00022932"/>
    </source>
</evidence>